<dbReference type="Pfam" id="PF25363">
    <property type="entry name" value="DUF7881_C"/>
    <property type="match status" value="1"/>
</dbReference>
<evidence type="ECO:0000259" key="2">
    <source>
        <dbReference type="Pfam" id="PF25365"/>
    </source>
</evidence>
<dbReference type="VEuPathDB" id="TriTrypDB:TcIL3000_0_05470"/>
<feature type="domain" description="DUF7881" evidence="1">
    <location>
        <begin position="151"/>
        <end position="274"/>
    </location>
</feature>
<reference key="1">
    <citation type="submission" date="2011-07" db="EMBL/GenBank/DDBJ databases">
        <title>Divergent evolution of antigenic variation in African trypanosomes.</title>
        <authorList>
            <person name="Jackson A.P."/>
            <person name="Berry A."/>
            <person name="Allison H.C."/>
            <person name="Burton P."/>
            <person name="Anderson J."/>
            <person name="Aslett M."/>
            <person name="Brown R."/>
            <person name="Corton N."/>
            <person name="Harris D."/>
            <person name="Hauser H."/>
            <person name="Gamble J."/>
            <person name="Gilderthorp R."/>
            <person name="McQuillan J."/>
            <person name="Quail M.A."/>
            <person name="Sanders M."/>
            <person name="van Tonder A."/>
            <person name="Ginger M.L."/>
            <person name="Donelson J.E."/>
            <person name="Field M.C."/>
            <person name="Barry J.D."/>
            <person name="Berriman M."/>
            <person name="Hertz-Fowler C."/>
        </authorList>
    </citation>
    <scope>NUCLEOTIDE SEQUENCE [LARGE SCALE GENOMIC DNA]</scope>
    <source>
        <strain>IL3000</strain>
    </source>
</reference>
<reference evidence="5" key="2">
    <citation type="submission" date="2011-07" db="EMBL/GenBank/DDBJ databases">
        <title>Divergent evolution of antigenic variation in African trypanosomes.</title>
        <authorList>
            <person name="Jackson A.P."/>
            <person name="Berry A."/>
            <person name="Allison H.C."/>
            <person name="Burton P."/>
            <person name="Anderson J."/>
            <person name="Aslett M."/>
            <person name="Brown R."/>
            <person name="Corton N."/>
            <person name="Harris D."/>
            <person name="Hauser H."/>
            <person name="Gamble J."/>
            <person name="Gilderthorp R."/>
            <person name="McQuillan J."/>
            <person name="Quail M.A."/>
            <person name="Sanders M."/>
            <person name="Van Tonder A."/>
            <person name="Ginger M.L."/>
            <person name="Donelson J.E."/>
            <person name="Field M.C."/>
            <person name="Barry J.D."/>
            <person name="Berriman M."/>
            <person name="Hertz-Fowler C."/>
        </authorList>
    </citation>
    <scope>NUCLEOTIDE SEQUENCE [LARGE SCALE GENOMIC DNA]</scope>
    <source>
        <strain evidence="5">IL3000</strain>
    </source>
</reference>
<proteinExistence type="predicted"/>
<dbReference type="AlphaFoldDB" id="F9W3X0"/>
<evidence type="ECO:0000313" key="4">
    <source>
        <dbReference type="EMBL" id="CCD14566.1"/>
    </source>
</evidence>
<sequence>MFIFSHNKQFVKKKIMSVSCVISLALPSIRTLTDSIKYLTVQEDGVRIDLRGDERYAEVRLTCVGILQRSYLEVVLRNGVTEKRLEIGYGNDVHKEGFPIVVHGLLLSRVLRLFNGYEPVMLELGSDLTSVFLHTVDRERWARLGVHHDLGPLLTVAHDISVFHNIPSIPDFCHSVQVAGSSHGNMCSVVLAFDDMHCFIEFSAKDVKASVRIDGSRLQHRYEGQVGVLELSAFGEFVSRANDCATLSVGFGSSGLAAFQLKWNQPPSSRAESIAYLYFCTA</sequence>
<feature type="domain" description="DUF7881" evidence="2">
    <location>
        <begin position="18"/>
        <end position="150"/>
    </location>
</feature>
<organism evidence="3 5">
    <name type="scientific">Trypanosoma congolense (strain IL3000)</name>
    <dbReference type="NCBI Taxonomy" id="1068625"/>
    <lineage>
        <taxon>Eukaryota</taxon>
        <taxon>Discoba</taxon>
        <taxon>Euglenozoa</taxon>
        <taxon>Kinetoplastea</taxon>
        <taxon>Metakinetoplastina</taxon>
        <taxon>Trypanosomatida</taxon>
        <taxon>Trypanosomatidae</taxon>
        <taxon>Trypanosoma</taxon>
        <taxon>Nannomonas</taxon>
    </lineage>
</organism>
<dbReference type="InterPro" id="IPR059037">
    <property type="entry name" value="DUF7881_N"/>
</dbReference>
<name>F9W3X0_TRYCI</name>
<reference evidence="3 5" key="3">
    <citation type="journal article" date="2012" name="Proc. Natl. Acad. Sci. U.S.A.">
        <title>Antigenic diversity is generated by distinct evolutionary mechanisms in African trypanosome species.</title>
        <authorList>
            <person name="Jackson A.P."/>
            <person name="Berry A."/>
            <person name="Aslett M."/>
            <person name="Allison H.C."/>
            <person name="Burton P."/>
            <person name="Vavrova-Anderson J."/>
            <person name="Brown R."/>
            <person name="Browne H."/>
            <person name="Corton N."/>
            <person name="Hauser H."/>
            <person name="Gamble J."/>
            <person name="Gilderthorp R."/>
            <person name="Marcello L."/>
            <person name="McQuillan J."/>
            <person name="Otto T.D."/>
            <person name="Quail M.A."/>
            <person name="Sanders M.J."/>
            <person name="van Tonder A."/>
            <person name="Ginger M.L."/>
            <person name="Field M.C."/>
            <person name="Barry J.D."/>
            <person name="Hertz-Fowler C."/>
            <person name="Berriman M."/>
        </authorList>
    </citation>
    <scope>NUCLEOTIDE SEQUENCE [LARGE SCALE GENOMIC DNA]</scope>
    <source>
        <strain evidence="3 5">IL3000</strain>
    </source>
</reference>
<dbReference type="Pfam" id="PF25365">
    <property type="entry name" value="DUF7881_N"/>
    <property type="match status" value="1"/>
</dbReference>
<dbReference type="EMBL" id="CAEQ01000486">
    <property type="protein sequence ID" value="CCD11848.1"/>
    <property type="molecule type" value="Genomic_DNA"/>
</dbReference>
<dbReference type="Proteomes" id="UP000000702">
    <property type="component" value="Unassembled WGS sequence"/>
</dbReference>
<comment type="caution">
    <text evidence="3">The sequence shown here is derived from an EMBL/GenBank/DDBJ whole genome shotgun (WGS) entry which is preliminary data.</text>
</comment>
<dbReference type="VEuPathDB" id="TriTrypDB:TcIL3000_0_27880"/>
<accession>F9W3X0</accession>
<keyword evidence="5" id="KW-1185">Reference proteome</keyword>
<protein>
    <submittedName>
        <fullName evidence="3">WGS project CAEQ00000000 data, annotated contig 1121</fullName>
    </submittedName>
    <submittedName>
        <fullName evidence="4">WGS project CAEQ00000000 data, annotated contig 209</fullName>
    </submittedName>
</protein>
<evidence type="ECO:0000313" key="3">
    <source>
        <dbReference type="EMBL" id="CCD11848.1"/>
    </source>
</evidence>
<evidence type="ECO:0000313" key="5">
    <source>
        <dbReference type="Proteomes" id="UP000000702"/>
    </source>
</evidence>
<gene>
    <name evidence="4" type="ORF">TCIL3000_0_05470</name>
    <name evidence="3" type="ORF">TCIL3000_0_27880</name>
</gene>
<dbReference type="EMBL" id="CAEQ01001565">
    <property type="protein sequence ID" value="CCD14566.1"/>
    <property type="molecule type" value="Genomic_DNA"/>
</dbReference>
<dbReference type="InterPro" id="IPR059038">
    <property type="entry name" value="DUF7881_C"/>
</dbReference>
<dbReference type="OMA" id="TADLFFC"/>
<evidence type="ECO:0000259" key="1">
    <source>
        <dbReference type="Pfam" id="PF25363"/>
    </source>
</evidence>